<dbReference type="GO" id="GO:0050660">
    <property type="term" value="F:flavin adenine dinucleotide binding"/>
    <property type="evidence" value="ECO:0007669"/>
    <property type="project" value="InterPro"/>
</dbReference>
<dbReference type="SUPFAM" id="SSF54373">
    <property type="entry name" value="FAD-linked reductases, C-terminal domain"/>
    <property type="match status" value="1"/>
</dbReference>
<gene>
    <name evidence="6" type="ORF">MELIAE_LOCUS12997</name>
</gene>
<organism evidence="6 7">
    <name type="scientific">Brassicogethes aeneus</name>
    <name type="common">Rape pollen beetle</name>
    <name type="synonym">Meligethes aeneus</name>
    <dbReference type="NCBI Taxonomy" id="1431903"/>
    <lineage>
        <taxon>Eukaryota</taxon>
        <taxon>Metazoa</taxon>
        <taxon>Ecdysozoa</taxon>
        <taxon>Arthropoda</taxon>
        <taxon>Hexapoda</taxon>
        <taxon>Insecta</taxon>
        <taxon>Pterygota</taxon>
        <taxon>Neoptera</taxon>
        <taxon>Endopterygota</taxon>
        <taxon>Coleoptera</taxon>
        <taxon>Polyphaga</taxon>
        <taxon>Cucujiformia</taxon>
        <taxon>Nitidulidae</taxon>
        <taxon>Meligethinae</taxon>
        <taxon>Brassicogethes</taxon>
    </lineage>
</organism>
<proteinExistence type="inferred from homology"/>
<evidence type="ECO:0000259" key="5">
    <source>
        <dbReference type="PROSITE" id="PS00624"/>
    </source>
</evidence>
<dbReference type="Gene3D" id="3.50.50.60">
    <property type="entry name" value="FAD/NAD(P)-binding domain"/>
    <property type="match status" value="1"/>
</dbReference>
<dbReference type="PANTHER" id="PTHR11552">
    <property type="entry name" value="GLUCOSE-METHANOL-CHOLINE GMC OXIDOREDUCTASE"/>
    <property type="match status" value="1"/>
</dbReference>
<keyword evidence="4" id="KW-0732">Signal</keyword>
<evidence type="ECO:0000256" key="1">
    <source>
        <dbReference type="ARBA" id="ARBA00010790"/>
    </source>
</evidence>
<dbReference type="Proteomes" id="UP001154078">
    <property type="component" value="Chromosome 9"/>
</dbReference>
<name>A0A9P0FQP8_BRAAE</name>
<feature type="binding site" evidence="3">
    <location>
        <position position="288"/>
    </location>
    <ligand>
        <name>FAD</name>
        <dbReference type="ChEBI" id="CHEBI:57692"/>
    </ligand>
</feature>
<dbReference type="PANTHER" id="PTHR11552:SF158">
    <property type="entry name" value="GH23626P-RELATED"/>
    <property type="match status" value="1"/>
</dbReference>
<dbReference type="EMBL" id="OV121140">
    <property type="protein sequence ID" value="CAH0564422.1"/>
    <property type="molecule type" value="Genomic_DNA"/>
</dbReference>
<dbReference type="OrthoDB" id="269227at2759"/>
<evidence type="ECO:0000313" key="6">
    <source>
        <dbReference type="EMBL" id="CAH0564422.1"/>
    </source>
</evidence>
<feature type="active site" description="Proton acceptor" evidence="2">
    <location>
        <position position="594"/>
    </location>
</feature>
<protein>
    <recommendedName>
        <fullName evidence="5">Glucose-methanol-choline oxidoreductase N-terminal domain-containing protein</fullName>
    </recommendedName>
</protein>
<dbReference type="InterPro" id="IPR012132">
    <property type="entry name" value="GMC_OxRdtase"/>
</dbReference>
<evidence type="ECO:0000256" key="4">
    <source>
        <dbReference type="SAM" id="SignalP"/>
    </source>
</evidence>
<comment type="similarity">
    <text evidence="1">Belongs to the GMC oxidoreductase family.</text>
</comment>
<feature type="active site" description="Proton donor" evidence="2">
    <location>
        <position position="550"/>
    </location>
</feature>
<dbReference type="InterPro" id="IPR007867">
    <property type="entry name" value="GMC_OxRtase_C"/>
</dbReference>
<evidence type="ECO:0000256" key="3">
    <source>
        <dbReference type="PIRSR" id="PIRSR000137-2"/>
    </source>
</evidence>
<evidence type="ECO:0000256" key="2">
    <source>
        <dbReference type="PIRSR" id="PIRSR000137-1"/>
    </source>
</evidence>
<feature type="binding site" evidence="3">
    <location>
        <position position="151"/>
    </location>
    <ligand>
        <name>FAD</name>
        <dbReference type="ChEBI" id="CHEBI:57692"/>
    </ligand>
</feature>
<dbReference type="InterPro" id="IPR000172">
    <property type="entry name" value="GMC_OxRdtase_N"/>
</dbReference>
<feature type="chain" id="PRO_5040216623" description="Glucose-methanol-choline oxidoreductase N-terminal domain-containing protein" evidence="4">
    <location>
        <begin position="21"/>
        <end position="617"/>
    </location>
</feature>
<evidence type="ECO:0000313" key="7">
    <source>
        <dbReference type="Proteomes" id="UP001154078"/>
    </source>
</evidence>
<feature type="domain" description="Glucose-methanol-choline oxidoreductase N-terminal" evidence="5">
    <location>
        <begin position="325"/>
        <end position="339"/>
    </location>
</feature>
<dbReference type="SUPFAM" id="SSF51905">
    <property type="entry name" value="FAD/NAD(P)-binding domain"/>
    <property type="match status" value="1"/>
</dbReference>
<comment type="cofactor">
    <cofactor evidence="3">
        <name>FAD</name>
        <dbReference type="ChEBI" id="CHEBI:57692"/>
    </cofactor>
</comment>
<dbReference type="GO" id="GO:0016614">
    <property type="term" value="F:oxidoreductase activity, acting on CH-OH group of donors"/>
    <property type="evidence" value="ECO:0007669"/>
    <property type="project" value="InterPro"/>
</dbReference>
<dbReference type="PROSITE" id="PS00624">
    <property type="entry name" value="GMC_OXRED_2"/>
    <property type="match status" value="1"/>
</dbReference>
<dbReference type="Gene3D" id="3.30.560.10">
    <property type="entry name" value="Glucose Oxidase, domain 3"/>
    <property type="match status" value="1"/>
</dbReference>
<keyword evidence="3" id="KW-0285">Flavoprotein</keyword>
<feature type="signal peptide" evidence="4">
    <location>
        <begin position="1"/>
        <end position="20"/>
    </location>
</feature>
<dbReference type="InterPro" id="IPR036188">
    <property type="entry name" value="FAD/NAD-bd_sf"/>
</dbReference>
<dbReference type="AlphaFoldDB" id="A0A9P0FQP8"/>
<reference evidence="6" key="1">
    <citation type="submission" date="2021-12" db="EMBL/GenBank/DDBJ databases">
        <authorList>
            <person name="King R."/>
        </authorList>
    </citation>
    <scope>NUCLEOTIDE SEQUENCE</scope>
</reference>
<keyword evidence="7" id="KW-1185">Reference proteome</keyword>
<accession>A0A9P0FQP8</accession>
<sequence length="617" mass="69670">MFLSIKFTCFISLIIVECFGKNMDVLIDYYEREINNIVENAKKFTPDKNAGRYRPKSDEVQDYGSFDYIVIGAGTAGCVIANRLSEIEDVHILLLEAGKKSSVINEMPALYGLASSSDYNWGFYSTPQKYGCQGFTNHSCACPRGRGVGGTSLINFIMYSRANENDFKKIARKTKSVDWEYINVLEYFKKSENFTKTNSKAIYYPYFHGENGYWSVENSESGNLRNELFLKANLELGNKITDYNSRAEVGVSYTQTNKKQGRRADTGSAFIEPIIKRKNFKVSQESYVIKIEFDPATKAATSVLFTKKGILYRATSRREIILSAGAYHSPQILQLSGIGKSEELKKLNIPIISDLSVGNNLRDHLVMPITISHNMTDPKLDLRTALRQYIDHKGVLAGNDAEILGFYDTNKGKYPDYELVMTPQSPNPIEGVSSLKYSTDVLEDMSNIPDQIFAIASTLQNTKSVGSVKLQSNSPYNYPEIDLNILSNEQDFERLYRMMKQIQILTQTEAFKKINATIVPLKLRDCVKYEYDSKEYWYCIFRKIAFCGYHPVGTCAMGRNPKKGAVVDPKLRVFGVQNLRVADASIYPYPLRAHNAANCVLVGEIASDFIKEDLKLA</sequence>
<dbReference type="Pfam" id="PF00732">
    <property type="entry name" value="GMC_oxred_N"/>
    <property type="match status" value="1"/>
</dbReference>
<dbReference type="Pfam" id="PF05199">
    <property type="entry name" value="GMC_oxred_C"/>
    <property type="match status" value="1"/>
</dbReference>
<keyword evidence="3" id="KW-0274">FAD</keyword>
<dbReference type="PIRSF" id="PIRSF000137">
    <property type="entry name" value="Alcohol_oxidase"/>
    <property type="match status" value="1"/>
</dbReference>